<protein>
    <submittedName>
        <fullName evidence="1">Uncharacterized protein</fullName>
    </submittedName>
</protein>
<dbReference type="AlphaFoldDB" id="A0A7C3SNB4"/>
<organism evidence="1">
    <name type="scientific">Dictyoglomus turgidum</name>
    <dbReference type="NCBI Taxonomy" id="513050"/>
    <lineage>
        <taxon>Bacteria</taxon>
        <taxon>Pseudomonadati</taxon>
        <taxon>Dictyoglomota</taxon>
        <taxon>Dictyoglomia</taxon>
        <taxon>Dictyoglomales</taxon>
        <taxon>Dictyoglomaceae</taxon>
        <taxon>Dictyoglomus</taxon>
    </lineage>
</organism>
<name>A0A7C3SNB4_9BACT</name>
<reference evidence="1" key="1">
    <citation type="journal article" date="2020" name="mSystems">
        <title>Genome- and Community-Level Interaction Insights into Carbon Utilization and Element Cycling Functions of Hydrothermarchaeota in Hydrothermal Sediment.</title>
        <authorList>
            <person name="Zhou Z."/>
            <person name="Liu Y."/>
            <person name="Xu W."/>
            <person name="Pan J."/>
            <person name="Luo Z.H."/>
            <person name="Li M."/>
        </authorList>
    </citation>
    <scope>NUCLEOTIDE SEQUENCE [LARGE SCALE GENOMIC DNA]</scope>
    <source>
        <strain evidence="1">SpSt-751</strain>
    </source>
</reference>
<comment type="caution">
    <text evidence="1">The sequence shown here is derived from an EMBL/GenBank/DDBJ whole genome shotgun (WGS) entry which is preliminary data.</text>
</comment>
<sequence>MVEVQTITTSGTGPVRVDTYAWHPSERSIFSPPEDDCDLILNQDFTKQGITIKINKKSYAKKRIQTNKRT</sequence>
<evidence type="ECO:0000313" key="1">
    <source>
        <dbReference type="EMBL" id="HGB31138.1"/>
    </source>
</evidence>
<dbReference type="EMBL" id="DTGA01000104">
    <property type="protein sequence ID" value="HGB31138.1"/>
    <property type="molecule type" value="Genomic_DNA"/>
</dbReference>
<gene>
    <name evidence="1" type="ORF">ENV35_04605</name>
</gene>
<proteinExistence type="predicted"/>
<accession>A0A7C3SNB4</accession>